<evidence type="ECO:0000256" key="11">
    <source>
        <dbReference type="ARBA" id="ARBA00023264"/>
    </source>
</evidence>
<comment type="similarity">
    <text evidence="2">Belongs to the AB hydrolase superfamily. AB hydrolase 4 family.</text>
</comment>
<evidence type="ECO:0000256" key="25">
    <source>
        <dbReference type="ARBA" id="ARBA00052588"/>
    </source>
</evidence>
<evidence type="ECO:0000256" key="21">
    <source>
        <dbReference type="ARBA" id="ARBA00051164"/>
    </source>
</evidence>
<evidence type="ECO:0000256" key="29">
    <source>
        <dbReference type="ARBA" id="ARBA00059841"/>
    </source>
</evidence>
<evidence type="ECO:0000256" key="12">
    <source>
        <dbReference type="ARBA" id="ARBA00023422"/>
    </source>
</evidence>
<name>A0A9Q1BAM1_HOLLE</name>
<evidence type="ECO:0000313" key="35">
    <source>
        <dbReference type="Proteomes" id="UP001152320"/>
    </source>
</evidence>
<evidence type="ECO:0000256" key="17">
    <source>
        <dbReference type="ARBA" id="ARBA00050182"/>
    </source>
</evidence>
<evidence type="ECO:0000256" key="31">
    <source>
        <dbReference type="ARBA" id="ARBA00082158"/>
    </source>
</evidence>
<dbReference type="AlphaFoldDB" id="A0A9Q1BAM1"/>
<evidence type="ECO:0000256" key="23">
    <source>
        <dbReference type="ARBA" id="ARBA00052087"/>
    </source>
</evidence>
<keyword evidence="5" id="KW-0812">Transmembrane</keyword>
<evidence type="ECO:0000256" key="2">
    <source>
        <dbReference type="ARBA" id="ARBA00010884"/>
    </source>
</evidence>
<evidence type="ECO:0000256" key="20">
    <source>
        <dbReference type="ARBA" id="ARBA00050674"/>
    </source>
</evidence>
<comment type="catalytic activity">
    <reaction evidence="15">
        <text>1-hexadecanoyl-2-glutaroyl-sn-glycero-3-phosphocholine + H2O = glutarate + 1-hexadecanoyl-sn-glycero-3-phosphocholine + H(+)</text>
        <dbReference type="Rhea" id="RHEA:41159"/>
        <dbReference type="ChEBI" id="CHEBI:15377"/>
        <dbReference type="ChEBI" id="CHEBI:15378"/>
        <dbReference type="ChEBI" id="CHEBI:30921"/>
        <dbReference type="ChEBI" id="CHEBI:72998"/>
        <dbReference type="ChEBI" id="CHEBI:77756"/>
    </reaction>
    <physiologicalReaction direction="left-to-right" evidence="15">
        <dbReference type="Rhea" id="RHEA:41160"/>
    </physiologicalReaction>
</comment>
<keyword evidence="4" id="KW-0719">Serine esterase</keyword>
<evidence type="ECO:0000256" key="28">
    <source>
        <dbReference type="ARBA" id="ARBA00052894"/>
    </source>
</evidence>
<keyword evidence="10" id="KW-0472">Membrane</keyword>
<evidence type="ECO:0000256" key="5">
    <source>
        <dbReference type="ARBA" id="ARBA00022692"/>
    </source>
</evidence>
<dbReference type="PIRSF" id="PIRSF005211">
    <property type="entry name" value="Ab_hydro_YheT"/>
    <property type="match status" value="1"/>
</dbReference>
<dbReference type="PANTHER" id="PTHR10794">
    <property type="entry name" value="ABHYDROLASE DOMAIN-CONTAINING PROTEIN"/>
    <property type="match status" value="1"/>
</dbReference>
<comment type="catalytic activity">
    <reaction evidence="19">
        <text>1-O-hexadecyl-2-nonadioyl-sn-glycero-3-phosphocholine + H2O = nonanedioate + 1-O-hexadecyl-sn-glycero-3-phosphocholine + H(+)</text>
        <dbReference type="Rhea" id="RHEA:54552"/>
        <dbReference type="ChEBI" id="CHEBI:15377"/>
        <dbReference type="ChEBI" id="CHEBI:15378"/>
        <dbReference type="ChEBI" id="CHEBI:64496"/>
        <dbReference type="ChEBI" id="CHEBI:78208"/>
        <dbReference type="ChEBI" id="CHEBI:138269"/>
    </reaction>
    <physiologicalReaction direction="left-to-right" evidence="19">
        <dbReference type="Rhea" id="RHEA:54553"/>
    </physiologicalReaction>
</comment>
<dbReference type="FunFam" id="3.40.50.1820:FF:000079">
    <property type="entry name" value="Abhydrolase domain-containing 3"/>
    <property type="match status" value="1"/>
</dbReference>
<evidence type="ECO:0000313" key="34">
    <source>
        <dbReference type="EMBL" id="KAJ8020886.1"/>
    </source>
</evidence>
<keyword evidence="11" id="KW-1208">Phospholipid metabolism</keyword>
<evidence type="ECO:0000256" key="30">
    <source>
        <dbReference type="ARBA" id="ARBA00071303"/>
    </source>
</evidence>
<feature type="domain" description="AB hydrolase-1" evidence="33">
    <location>
        <begin position="121"/>
        <end position="372"/>
    </location>
</feature>
<dbReference type="GO" id="GO:0051792">
    <property type="term" value="P:medium-chain fatty acid biosynthetic process"/>
    <property type="evidence" value="ECO:0007669"/>
    <property type="project" value="TreeGrafter"/>
</dbReference>
<evidence type="ECO:0000256" key="14">
    <source>
        <dbReference type="ARBA" id="ARBA00048288"/>
    </source>
</evidence>
<proteinExistence type="inferred from homology"/>
<dbReference type="GO" id="GO:0016020">
    <property type="term" value="C:membrane"/>
    <property type="evidence" value="ECO:0007669"/>
    <property type="project" value="UniProtKB-SubCell"/>
</dbReference>
<evidence type="ECO:0000256" key="26">
    <source>
        <dbReference type="ARBA" id="ARBA00052747"/>
    </source>
</evidence>
<comment type="caution">
    <text evidence="34">The sequence shown here is derived from an EMBL/GenBank/DDBJ whole genome shotgun (WGS) entry which is preliminary data.</text>
</comment>
<dbReference type="GO" id="GO:0047372">
    <property type="term" value="F:monoacylglycerol lipase activity"/>
    <property type="evidence" value="ECO:0007669"/>
    <property type="project" value="TreeGrafter"/>
</dbReference>
<evidence type="ECO:0000256" key="8">
    <source>
        <dbReference type="ARBA" id="ARBA00022989"/>
    </source>
</evidence>
<comment type="catalytic activity">
    <reaction evidence="16">
        <text>1,2-ditetradecanoyl-sn-glycero-3-phosphocholine + H2O = 1-tetradecanoyl-sn-glycero-3-phosphocholine + tetradecanoate + H(+)</text>
        <dbReference type="Rhea" id="RHEA:54456"/>
        <dbReference type="ChEBI" id="CHEBI:15377"/>
        <dbReference type="ChEBI" id="CHEBI:15378"/>
        <dbReference type="ChEBI" id="CHEBI:30807"/>
        <dbReference type="ChEBI" id="CHEBI:45240"/>
        <dbReference type="ChEBI" id="CHEBI:64489"/>
    </reaction>
    <physiologicalReaction direction="left-to-right" evidence="16">
        <dbReference type="Rhea" id="RHEA:54457"/>
    </physiologicalReaction>
</comment>
<comment type="catalytic activity">
    <reaction evidence="22">
        <text>1-tetradecanoyl-2-(9Z,12Z-octadecadienoyl)-sn-glycero-3-phosphocholine + H2O = 1-tetradecanoyl-sn-glycero-3-phosphocholine + (9Z,12Z)-octadecadienoate + H(+)</text>
        <dbReference type="Rhea" id="RHEA:54392"/>
        <dbReference type="ChEBI" id="CHEBI:15377"/>
        <dbReference type="ChEBI" id="CHEBI:15378"/>
        <dbReference type="ChEBI" id="CHEBI:30245"/>
        <dbReference type="ChEBI" id="CHEBI:64489"/>
        <dbReference type="ChEBI" id="CHEBI:86094"/>
    </reaction>
    <physiologicalReaction direction="left-to-right" evidence="22">
        <dbReference type="Rhea" id="RHEA:54393"/>
    </physiologicalReaction>
</comment>
<evidence type="ECO:0000256" key="6">
    <source>
        <dbReference type="ARBA" id="ARBA00022801"/>
    </source>
</evidence>
<dbReference type="SUPFAM" id="SSF53474">
    <property type="entry name" value="alpha/beta-Hydrolases"/>
    <property type="match status" value="1"/>
</dbReference>
<feature type="active site" description="Charge relay system" evidence="32">
    <location>
        <position position="337"/>
    </location>
</feature>
<organism evidence="34 35">
    <name type="scientific">Holothuria leucospilota</name>
    <name type="common">Black long sea cucumber</name>
    <name type="synonym">Mertensiothuria leucospilota</name>
    <dbReference type="NCBI Taxonomy" id="206669"/>
    <lineage>
        <taxon>Eukaryota</taxon>
        <taxon>Metazoa</taxon>
        <taxon>Echinodermata</taxon>
        <taxon>Eleutherozoa</taxon>
        <taxon>Echinozoa</taxon>
        <taxon>Holothuroidea</taxon>
        <taxon>Aspidochirotacea</taxon>
        <taxon>Aspidochirotida</taxon>
        <taxon>Holothuriidae</taxon>
        <taxon>Holothuria</taxon>
    </lineage>
</organism>
<keyword evidence="8" id="KW-1133">Transmembrane helix</keyword>
<evidence type="ECO:0000256" key="15">
    <source>
        <dbReference type="ARBA" id="ARBA00048471"/>
    </source>
</evidence>
<keyword evidence="7" id="KW-0735">Signal-anchor</keyword>
<evidence type="ECO:0000256" key="4">
    <source>
        <dbReference type="ARBA" id="ARBA00022487"/>
    </source>
</evidence>
<evidence type="ECO:0000256" key="22">
    <source>
        <dbReference type="ARBA" id="ARBA00051705"/>
    </source>
</evidence>
<comment type="catalytic activity">
    <reaction evidence="26">
        <text>1-octadecanoyl-2-octanoyl-sn-glycero-3-phosphocholine + H2O = 1-octadecanoyl-sn-glycero-3-phosphocholine + octanoate + H(+)</text>
        <dbReference type="Rhea" id="RHEA:54468"/>
        <dbReference type="ChEBI" id="CHEBI:15377"/>
        <dbReference type="ChEBI" id="CHEBI:15378"/>
        <dbReference type="ChEBI" id="CHEBI:25646"/>
        <dbReference type="ChEBI" id="CHEBI:73858"/>
        <dbReference type="ChEBI" id="CHEBI:138213"/>
    </reaction>
    <physiologicalReaction direction="left-to-right" evidence="26">
        <dbReference type="Rhea" id="RHEA:54469"/>
    </physiologicalReaction>
</comment>
<dbReference type="InterPro" id="IPR050960">
    <property type="entry name" value="AB_hydrolase_4_sf"/>
</dbReference>
<evidence type="ECO:0000256" key="3">
    <source>
        <dbReference type="ARBA" id="ARBA00013278"/>
    </source>
</evidence>
<dbReference type="InterPro" id="IPR029058">
    <property type="entry name" value="AB_hydrolase_fold"/>
</dbReference>
<reference evidence="34" key="1">
    <citation type="submission" date="2021-10" db="EMBL/GenBank/DDBJ databases">
        <title>Tropical sea cucumber genome reveals ecological adaptation and Cuvierian tubules defense mechanism.</title>
        <authorList>
            <person name="Chen T."/>
        </authorList>
    </citation>
    <scope>NUCLEOTIDE SEQUENCE</scope>
    <source>
        <strain evidence="34">Nanhai2018</strain>
        <tissue evidence="34">Muscle</tissue>
    </source>
</reference>
<comment type="catalytic activity">
    <reaction evidence="28">
        <text>1,2-ditetradecanoyl-sn-glycero-3-phosphocholine + H2O = 2-tetradecanoyl-sn-glycero-3-phosphocholine + tetradecanoate + H(+)</text>
        <dbReference type="Rhea" id="RHEA:54404"/>
        <dbReference type="ChEBI" id="CHEBI:15377"/>
        <dbReference type="ChEBI" id="CHEBI:15378"/>
        <dbReference type="ChEBI" id="CHEBI:30807"/>
        <dbReference type="ChEBI" id="CHEBI:45240"/>
        <dbReference type="ChEBI" id="CHEBI:131738"/>
    </reaction>
    <physiologicalReaction direction="left-to-right" evidence="28">
        <dbReference type="Rhea" id="RHEA:54405"/>
    </physiologicalReaction>
</comment>
<accession>A0A9Q1BAM1</accession>
<comment type="catalytic activity">
    <reaction evidence="21">
        <text>1-tetradecanoyl-2-(5Z,8Z,11Z,14Z-eicosatetraenoyl)-sn-glycero-3-phosphocholine + H2O = 2-(5Z,8Z,11Z,14Z)-eicosatetraenoyl-sn-glycero-3-phosphocholine + tetradecanoate + H(+)</text>
        <dbReference type="Rhea" id="RHEA:54396"/>
        <dbReference type="ChEBI" id="CHEBI:15377"/>
        <dbReference type="ChEBI" id="CHEBI:15378"/>
        <dbReference type="ChEBI" id="CHEBI:30807"/>
        <dbReference type="ChEBI" id="CHEBI:76079"/>
        <dbReference type="ChEBI" id="CHEBI:86102"/>
    </reaction>
    <physiologicalReaction direction="left-to-right" evidence="21">
        <dbReference type="Rhea" id="RHEA:54397"/>
    </physiologicalReaction>
</comment>
<dbReference type="GO" id="GO:0008126">
    <property type="term" value="F:acetylesterase activity"/>
    <property type="evidence" value="ECO:0007669"/>
    <property type="project" value="TreeGrafter"/>
</dbReference>
<dbReference type="InterPro" id="IPR012020">
    <property type="entry name" value="ABHD4"/>
</dbReference>
<comment type="catalytic activity">
    <reaction evidence="18">
        <text>1-tetradecanoyl-2-(4Z,7Z,10Z,13Z,16Z,19Z-docosahexaenoyl)-sn-glycero-3-phosphocholine + H2O = 2-(4Z,7Z,10Z,13Z,16Z,19Z-docosahexaenoyl)-sn-glycero-3-phosphocholine + tetradecanoate + H(+)</text>
        <dbReference type="Rhea" id="RHEA:54400"/>
        <dbReference type="ChEBI" id="CHEBI:15377"/>
        <dbReference type="ChEBI" id="CHEBI:15378"/>
        <dbReference type="ChEBI" id="CHEBI:30807"/>
        <dbReference type="ChEBI" id="CHEBI:76085"/>
        <dbReference type="ChEBI" id="CHEBI:86162"/>
    </reaction>
    <physiologicalReaction direction="left-to-right" evidence="18">
        <dbReference type="Rhea" id="RHEA:54401"/>
    </physiologicalReaction>
</comment>
<dbReference type="EC" id="3.1.1.4" evidence="3"/>
<dbReference type="Pfam" id="PF00561">
    <property type="entry name" value="Abhydrolase_1"/>
    <property type="match status" value="1"/>
</dbReference>
<dbReference type="EMBL" id="JAIZAY010000022">
    <property type="protein sequence ID" value="KAJ8020886.1"/>
    <property type="molecule type" value="Genomic_DNA"/>
</dbReference>
<gene>
    <name evidence="34" type="ORF">HOLleu_40597</name>
</gene>
<evidence type="ECO:0000256" key="24">
    <source>
        <dbReference type="ARBA" id="ARBA00052144"/>
    </source>
</evidence>
<feature type="active site" description="Charge relay system" evidence="32">
    <location>
        <position position="366"/>
    </location>
</feature>
<evidence type="ECO:0000256" key="18">
    <source>
        <dbReference type="ARBA" id="ARBA00050195"/>
    </source>
</evidence>
<evidence type="ECO:0000256" key="13">
    <source>
        <dbReference type="ARBA" id="ARBA00047611"/>
    </source>
</evidence>
<evidence type="ECO:0000256" key="27">
    <source>
        <dbReference type="ARBA" id="ARBA00052808"/>
    </source>
</evidence>
<evidence type="ECO:0000256" key="1">
    <source>
        <dbReference type="ARBA" id="ARBA00004606"/>
    </source>
</evidence>
<comment type="catalytic activity">
    <reaction evidence="13">
        <text>1-hexadecanoyl-2-(5-oxopentanoyl)-sn-glycero-3-phosphocholine + H2O = 5-oxopentanoate + 1-hexadecanoyl-sn-glycero-3-phosphocholine + H(+)</text>
        <dbReference type="Rhea" id="RHEA:40483"/>
        <dbReference type="ChEBI" id="CHEBI:15377"/>
        <dbReference type="ChEBI" id="CHEBI:15378"/>
        <dbReference type="ChEBI" id="CHEBI:16120"/>
        <dbReference type="ChEBI" id="CHEBI:72998"/>
        <dbReference type="ChEBI" id="CHEBI:77890"/>
    </reaction>
    <physiologicalReaction direction="left-to-right" evidence="13">
        <dbReference type="Rhea" id="RHEA:40484"/>
    </physiologicalReaction>
</comment>
<comment type="catalytic activity">
    <reaction evidence="24">
        <text>1-tetradecanoyl-2-(9Z,12Z-octadecadienoyl)-sn-glycero-3-phosphocholine + H2O = 2-(9Z,12Z-octadecadienoyl)-sn-glycero-3-phosphocholine + tetradecanoate + H(+)</text>
        <dbReference type="Rhea" id="RHEA:54388"/>
        <dbReference type="ChEBI" id="CHEBI:15377"/>
        <dbReference type="ChEBI" id="CHEBI:15378"/>
        <dbReference type="ChEBI" id="CHEBI:30807"/>
        <dbReference type="ChEBI" id="CHEBI:76084"/>
        <dbReference type="ChEBI" id="CHEBI:86094"/>
    </reaction>
    <physiologicalReaction direction="left-to-right" evidence="24">
        <dbReference type="Rhea" id="RHEA:54389"/>
    </physiologicalReaction>
</comment>
<dbReference type="GO" id="GO:0006650">
    <property type="term" value="P:glycerophospholipid metabolic process"/>
    <property type="evidence" value="ECO:0007669"/>
    <property type="project" value="UniProtKB-ARBA"/>
</dbReference>
<protein>
    <recommendedName>
        <fullName evidence="30">Phospholipase ABHD3</fullName>
        <ecNumber evidence="3">3.1.1.4</ecNumber>
    </recommendedName>
    <alternativeName>
        <fullName evidence="31">Abhydrolase domain-containing protein 3</fullName>
    </alternativeName>
</protein>
<comment type="subcellular location">
    <subcellularLocation>
        <location evidence="1">Membrane</location>
        <topology evidence="1">Single-pass type II membrane protein</topology>
    </subcellularLocation>
</comment>
<comment type="catalytic activity">
    <reaction evidence="27">
        <text>1-hexadecanoyl-2-nonadioyl-sn-glycero-3-phosphocholine + H2O = nonanedioate + 1-hexadecanoyl-sn-glycero-3-phosphocholine + H(+)</text>
        <dbReference type="Rhea" id="RHEA:41388"/>
        <dbReference type="ChEBI" id="CHEBI:15377"/>
        <dbReference type="ChEBI" id="CHEBI:15378"/>
        <dbReference type="ChEBI" id="CHEBI:72998"/>
        <dbReference type="ChEBI" id="CHEBI:78207"/>
        <dbReference type="ChEBI" id="CHEBI:78208"/>
    </reaction>
    <physiologicalReaction direction="left-to-right" evidence="27">
        <dbReference type="Rhea" id="RHEA:41389"/>
    </physiologicalReaction>
</comment>
<sequence>MAATPSSDTFQEWIPTLALLSVGSLYAAYYLKRVASKPIIACGNPKLQEFLQKHVPSIFQVYWPPFWCFQGHAHTILAVGFRIFISKTYRREVTETPDGGEIFLDWMDADDTSTINKARRPTVIIMPGLTGSSKESYIMHYADDMHRLGFRSVVFNQRGYGGSKLRVRGFMCSISQTPRGFCAGNTEDIHFVVSHVKKLYPDAPVAVIGLSIGGIILLNYLAEYGDKAPLVGALPVSAAWDLMKSNRSLEENLNWLLFNSYLTNNLRNYLKSHAHMIEDKYDVEHVLQSRTIYQFDDRVTAKMFGYRNADHYYTEASPYGKIDKIKIPTLCLNAADDPFAPLKTLPLTSASKSSHVAIAVPQYGGHLGFMQGTVPVGKTLISKVLSEFMSGVFNHPDDFLQ</sequence>
<comment type="function">
    <text evidence="29">Phospholipase that may play a role in phospholipids remodeling. May selectively cleave myristate (C14)-containing phosphatidylcholines through its predominant phospholipase 1 activity, cleaving preferentially acyl groups in sn1 position. In parallel, may have a minor phospholipase 2 activity acting on acyl groups in position sn2. In addition to (C14)-containing phosphatidylcholines, may also act on other medium-chain-containing and oxidatively truncated phospholipids.</text>
</comment>
<dbReference type="GO" id="GO:0004623">
    <property type="term" value="F:phospholipase A2 activity"/>
    <property type="evidence" value="ECO:0007669"/>
    <property type="project" value="UniProtKB-EC"/>
</dbReference>
<dbReference type="OrthoDB" id="247542at2759"/>
<dbReference type="Gene3D" id="3.40.50.1820">
    <property type="entry name" value="alpha/beta hydrolase"/>
    <property type="match status" value="1"/>
</dbReference>
<feature type="active site" description="Charge relay system" evidence="32">
    <location>
        <position position="211"/>
    </location>
</feature>
<keyword evidence="6" id="KW-0378">Hydrolase</keyword>
<dbReference type="Proteomes" id="UP001152320">
    <property type="component" value="Chromosome 22"/>
</dbReference>
<comment type="catalytic activity">
    <reaction evidence="12">
        <text>a 1,2-diacyl-sn-glycero-3-phosphocholine + H2O = a 1-acyl-sn-glycero-3-phosphocholine + a fatty acid + H(+)</text>
        <dbReference type="Rhea" id="RHEA:15801"/>
        <dbReference type="ChEBI" id="CHEBI:15377"/>
        <dbReference type="ChEBI" id="CHEBI:15378"/>
        <dbReference type="ChEBI" id="CHEBI:28868"/>
        <dbReference type="ChEBI" id="CHEBI:57643"/>
        <dbReference type="ChEBI" id="CHEBI:58168"/>
        <dbReference type="EC" id="3.1.1.4"/>
    </reaction>
    <physiologicalReaction direction="left-to-right" evidence="12">
        <dbReference type="Rhea" id="RHEA:15802"/>
    </physiologicalReaction>
</comment>
<keyword evidence="35" id="KW-1185">Reference proteome</keyword>
<evidence type="ECO:0000256" key="32">
    <source>
        <dbReference type="PIRSR" id="PIRSR005211-1"/>
    </source>
</evidence>
<evidence type="ECO:0000256" key="16">
    <source>
        <dbReference type="ARBA" id="ARBA00050145"/>
    </source>
</evidence>
<evidence type="ECO:0000259" key="33">
    <source>
        <dbReference type="Pfam" id="PF00561"/>
    </source>
</evidence>
<evidence type="ECO:0000256" key="7">
    <source>
        <dbReference type="ARBA" id="ARBA00022968"/>
    </source>
</evidence>
<dbReference type="InterPro" id="IPR000073">
    <property type="entry name" value="AB_hydrolase_1"/>
</dbReference>
<comment type="catalytic activity">
    <reaction evidence="14">
        <text>1-hexadecanoyl-2-(9-oxononanoyl)-sn-glycero-3-phosphocholine + H2O = 9-oxononanoate + 1-hexadecanoyl-sn-glycero-3-phosphocholine + H(+)</text>
        <dbReference type="Rhea" id="RHEA:41179"/>
        <dbReference type="ChEBI" id="CHEBI:15377"/>
        <dbReference type="ChEBI" id="CHEBI:15378"/>
        <dbReference type="ChEBI" id="CHEBI:61042"/>
        <dbReference type="ChEBI" id="CHEBI:72998"/>
        <dbReference type="ChEBI" id="CHEBI:77812"/>
    </reaction>
    <physiologicalReaction direction="left-to-right" evidence="14">
        <dbReference type="Rhea" id="RHEA:41180"/>
    </physiologicalReaction>
</comment>
<comment type="catalytic activity">
    <reaction evidence="23">
        <text>1-octadecanoyl-2-acetyl-sn-glycero-3-phosphocholine + H2O = 1-octadecanoyl-sn-glycero-3-phosphocholine + acetate + H(+)</text>
        <dbReference type="Rhea" id="RHEA:54408"/>
        <dbReference type="ChEBI" id="CHEBI:15377"/>
        <dbReference type="ChEBI" id="CHEBI:15378"/>
        <dbReference type="ChEBI" id="CHEBI:30089"/>
        <dbReference type="ChEBI" id="CHEBI:73858"/>
        <dbReference type="ChEBI" id="CHEBI:75220"/>
    </reaction>
    <physiologicalReaction direction="left-to-right" evidence="23">
        <dbReference type="Rhea" id="RHEA:54409"/>
    </physiologicalReaction>
</comment>
<keyword evidence="9" id="KW-0443">Lipid metabolism</keyword>
<comment type="catalytic activity">
    <reaction evidence="20">
        <text>1-octadecanoyl-2-pentanoyl-sn-glycero-3-phosphocholine + H2O = pentanoate + 1-octadecanoyl-sn-glycero-3-phosphocholine + H(+)</text>
        <dbReference type="Rhea" id="RHEA:54460"/>
        <dbReference type="ChEBI" id="CHEBI:15377"/>
        <dbReference type="ChEBI" id="CHEBI:15378"/>
        <dbReference type="ChEBI" id="CHEBI:31011"/>
        <dbReference type="ChEBI" id="CHEBI:73858"/>
        <dbReference type="ChEBI" id="CHEBI:138211"/>
    </reaction>
    <physiologicalReaction direction="left-to-right" evidence="20">
        <dbReference type="Rhea" id="RHEA:54461"/>
    </physiologicalReaction>
</comment>
<comment type="catalytic activity">
    <reaction evidence="17">
        <text>1-octadecanoyl-2-nonanoyl-sn-glycero-3-phosphocholine + H2O = nonanoate + 1-octadecanoyl-sn-glycero-3-phosphocholine + H(+)</text>
        <dbReference type="Rhea" id="RHEA:54472"/>
        <dbReference type="ChEBI" id="CHEBI:15377"/>
        <dbReference type="ChEBI" id="CHEBI:15378"/>
        <dbReference type="ChEBI" id="CHEBI:32361"/>
        <dbReference type="ChEBI" id="CHEBI:73858"/>
        <dbReference type="ChEBI" id="CHEBI:138214"/>
    </reaction>
    <physiologicalReaction direction="left-to-right" evidence="17">
        <dbReference type="Rhea" id="RHEA:54473"/>
    </physiologicalReaction>
</comment>
<dbReference type="GO" id="GO:0051793">
    <property type="term" value="P:medium-chain fatty acid catabolic process"/>
    <property type="evidence" value="ECO:0007669"/>
    <property type="project" value="TreeGrafter"/>
</dbReference>
<evidence type="ECO:0000256" key="19">
    <source>
        <dbReference type="ARBA" id="ARBA00050276"/>
    </source>
</evidence>
<evidence type="ECO:0000256" key="10">
    <source>
        <dbReference type="ARBA" id="ARBA00023136"/>
    </source>
</evidence>
<evidence type="ECO:0000256" key="9">
    <source>
        <dbReference type="ARBA" id="ARBA00023098"/>
    </source>
</evidence>
<dbReference type="PANTHER" id="PTHR10794:SF63">
    <property type="entry name" value="ALPHA_BETA HYDROLASE 1, ISOFORM A"/>
    <property type="match status" value="1"/>
</dbReference>
<comment type="catalytic activity">
    <reaction evidence="25">
        <text>1-octadecanoyl-2-hexanoyl-sn-glycero-3-phosphocholine + H2O = hexanoate + 1-octadecanoyl-sn-glycero-3-phosphocholine + H(+)</text>
        <dbReference type="Rhea" id="RHEA:54464"/>
        <dbReference type="ChEBI" id="CHEBI:15377"/>
        <dbReference type="ChEBI" id="CHEBI:15378"/>
        <dbReference type="ChEBI" id="CHEBI:17120"/>
        <dbReference type="ChEBI" id="CHEBI:73858"/>
        <dbReference type="ChEBI" id="CHEBI:138212"/>
    </reaction>
    <physiologicalReaction direction="left-to-right" evidence="25">
        <dbReference type="Rhea" id="RHEA:54465"/>
    </physiologicalReaction>
</comment>